<dbReference type="Proteomes" id="UP000319619">
    <property type="component" value="Unassembled WGS sequence"/>
</dbReference>
<sequence length="219" mass="24779">MTPDTLTTVTDTVSCFAIDADTYRYFFSASAQVFAAIFAIIGVAASLRIGDIRRIEDISRSAAIGYLREWGYLIYEYLEITNSKSNLISRIGQDLVSDTTDLKFENLTNVMLFLIVSDINLSAEKLREIGRLEEEEYSKVKYHTESALSILRSNPIDSLALIKKVRLSILISALIISFSLIALWIKCYCLYFIIGVLIFMVIALFYLAFLFISILKTKT</sequence>
<evidence type="ECO:0000313" key="3">
    <source>
        <dbReference type="Proteomes" id="UP000319619"/>
    </source>
</evidence>
<dbReference type="EMBL" id="NJBN01000004">
    <property type="protein sequence ID" value="TKJ40807.1"/>
    <property type="molecule type" value="Genomic_DNA"/>
</dbReference>
<proteinExistence type="predicted"/>
<comment type="caution">
    <text evidence="2">The sequence shown here is derived from an EMBL/GenBank/DDBJ whole genome shotgun (WGS) entry which is preliminary data.</text>
</comment>
<dbReference type="AlphaFoldDB" id="A0A532V1G2"/>
<feature type="transmembrane region" description="Helical" evidence="1">
    <location>
        <begin position="191"/>
        <end position="215"/>
    </location>
</feature>
<name>A0A532V1G2_UNCL8</name>
<gene>
    <name evidence="2" type="ORF">CEE37_07535</name>
</gene>
<accession>A0A532V1G2</accession>
<evidence type="ECO:0000256" key="1">
    <source>
        <dbReference type="SAM" id="Phobius"/>
    </source>
</evidence>
<reference evidence="2 3" key="1">
    <citation type="submission" date="2017-06" db="EMBL/GenBank/DDBJ databases">
        <title>Novel microbial phyla capable of carbon fixation and sulfur reduction in deep-sea sediments.</title>
        <authorList>
            <person name="Huang J."/>
            <person name="Baker B."/>
            <person name="Wang Y."/>
        </authorList>
    </citation>
    <scope>NUCLEOTIDE SEQUENCE [LARGE SCALE GENOMIC DNA]</scope>
    <source>
        <strain evidence="2">B3_LCP</strain>
    </source>
</reference>
<organism evidence="2 3">
    <name type="scientific">candidate division LCP-89 bacterium B3_LCP</name>
    <dbReference type="NCBI Taxonomy" id="2012998"/>
    <lineage>
        <taxon>Bacteria</taxon>
        <taxon>Pseudomonadati</taxon>
        <taxon>Bacteria division LCP-89</taxon>
    </lineage>
</organism>
<evidence type="ECO:0000313" key="2">
    <source>
        <dbReference type="EMBL" id="TKJ40807.1"/>
    </source>
</evidence>
<feature type="transmembrane region" description="Helical" evidence="1">
    <location>
        <begin position="167"/>
        <end position="185"/>
    </location>
</feature>
<keyword evidence="1" id="KW-0812">Transmembrane</keyword>
<keyword evidence="1" id="KW-0472">Membrane</keyword>
<keyword evidence="1" id="KW-1133">Transmembrane helix</keyword>
<feature type="transmembrane region" description="Helical" evidence="1">
    <location>
        <begin position="29"/>
        <end position="50"/>
    </location>
</feature>
<protein>
    <submittedName>
        <fullName evidence="2">Uncharacterized protein</fullName>
    </submittedName>
</protein>